<dbReference type="Proteomes" id="UP001576776">
    <property type="component" value="Unassembled WGS sequence"/>
</dbReference>
<evidence type="ECO:0000313" key="9">
    <source>
        <dbReference type="EMBL" id="MFB2936887.1"/>
    </source>
</evidence>
<dbReference type="SMART" id="SM00387">
    <property type="entry name" value="HATPase_c"/>
    <property type="match status" value="1"/>
</dbReference>
<dbReference type="InterPro" id="IPR003594">
    <property type="entry name" value="HATPase_dom"/>
</dbReference>
<evidence type="ECO:0000313" key="10">
    <source>
        <dbReference type="Proteomes" id="UP001576776"/>
    </source>
</evidence>
<keyword evidence="4" id="KW-0808">Transferase</keyword>
<dbReference type="PANTHER" id="PTHR43065:SF50">
    <property type="entry name" value="HISTIDINE KINASE"/>
    <property type="match status" value="1"/>
</dbReference>
<evidence type="ECO:0000259" key="8">
    <source>
        <dbReference type="PROSITE" id="PS50109"/>
    </source>
</evidence>
<gene>
    <name evidence="9" type="ORF">ACE1B6_16680</name>
</gene>
<dbReference type="PRINTS" id="PR00344">
    <property type="entry name" value="BCTRLSENSOR"/>
</dbReference>
<evidence type="ECO:0000256" key="1">
    <source>
        <dbReference type="ARBA" id="ARBA00000085"/>
    </source>
</evidence>
<dbReference type="InterPro" id="IPR005467">
    <property type="entry name" value="His_kinase_dom"/>
</dbReference>
<keyword evidence="9" id="KW-0547">Nucleotide-binding</keyword>
<dbReference type="InterPro" id="IPR004358">
    <property type="entry name" value="Sig_transdc_His_kin-like_C"/>
</dbReference>
<organism evidence="9 10">
    <name type="scientific">Floridaenema fluviatile BLCC-F154</name>
    <dbReference type="NCBI Taxonomy" id="3153640"/>
    <lineage>
        <taxon>Bacteria</taxon>
        <taxon>Bacillati</taxon>
        <taxon>Cyanobacteriota</taxon>
        <taxon>Cyanophyceae</taxon>
        <taxon>Oscillatoriophycideae</taxon>
        <taxon>Aerosakkonematales</taxon>
        <taxon>Aerosakkonemataceae</taxon>
        <taxon>Floridanema</taxon>
        <taxon>Floridanema fluviatile</taxon>
    </lineage>
</organism>
<keyword evidence="5" id="KW-0902">Two-component regulatory system</keyword>
<dbReference type="CDD" id="cd00082">
    <property type="entry name" value="HisKA"/>
    <property type="match status" value="1"/>
</dbReference>
<dbReference type="SUPFAM" id="SSF55874">
    <property type="entry name" value="ATPase domain of HSP90 chaperone/DNA topoisomerase II/histidine kinase"/>
    <property type="match status" value="1"/>
</dbReference>
<feature type="domain" description="Histidine kinase" evidence="8">
    <location>
        <begin position="375"/>
        <end position="626"/>
    </location>
</feature>
<evidence type="ECO:0000256" key="2">
    <source>
        <dbReference type="ARBA" id="ARBA00012438"/>
    </source>
</evidence>
<keyword evidence="6" id="KW-0175">Coiled coil</keyword>
<dbReference type="EC" id="2.7.13.3" evidence="2"/>
<keyword evidence="4" id="KW-0418">Kinase</keyword>
<sequence>MLFQDSKFLLETIKIYLISRQSIWDLLKLISLISYQCKKPFNRRLSVEAKIKYGYSLVIGIAILGTSVGTIAGDYYKQQTLNRLTLSQQETKILADLENAVIKLYLYHQQLLINGDNYQALTHIPEKISQSFAQVDRLFLQLKYFQNNYSGNSLINQTNLQALLNEYKESKQLYNQEQLHWQPKNKLNLKAANTPLSQSLFFNLKPESTASKLNANFEQLISILSDLKTVANLQEIEVSNQVNTVSILRLLIILASIIISVGIATLLGFHSSRQIVRPLEWVHQVALRVTQQANFKLVAPVLSEDEVGSLASSMNKLVQWVGEYTQELETARQTLEEKVAERTQELEQTVKELKQTQAQLIQNEKMISLGNLVAGIAHEINNPTNFIYGNIQHISDYVQEFLALIKLYQKSYRPPIPDIEQKIMDMDLDFIAEDLPKILDSMKFGTERIRSIIISLRNFSRLDEAEMKLVDIHEGIESTLVVLSHHLKREVKINREYNNLPFIECFPAQINQVILHIISNAIDALKEAKSLKAARENNFLPEITIKTQQVADNLIQIRIGDNGNGIAAEIKDKIFDPFFTTKAIGKGSGLGLFVCYNVVQKHQGKLEVISELERGTEFVISLPIKVQQSLISQVR</sequence>
<dbReference type="PANTHER" id="PTHR43065">
    <property type="entry name" value="SENSOR HISTIDINE KINASE"/>
    <property type="match status" value="1"/>
</dbReference>
<evidence type="ECO:0000256" key="7">
    <source>
        <dbReference type="SAM" id="Phobius"/>
    </source>
</evidence>
<evidence type="ECO:0000256" key="3">
    <source>
        <dbReference type="ARBA" id="ARBA00022553"/>
    </source>
</evidence>
<name>A0ABV4YDH8_9CYAN</name>
<evidence type="ECO:0000256" key="5">
    <source>
        <dbReference type="ARBA" id="ARBA00023012"/>
    </source>
</evidence>
<feature type="transmembrane region" description="Helical" evidence="7">
    <location>
        <begin position="247"/>
        <end position="269"/>
    </location>
</feature>
<accession>A0ABV4YDH8</accession>
<dbReference type="RefSeq" id="WP_413258381.1">
    <property type="nucleotide sequence ID" value="NZ_JBHFNS010000064.1"/>
</dbReference>
<protein>
    <recommendedName>
        <fullName evidence="2">histidine kinase</fullName>
        <ecNumber evidence="2">2.7.13.3</ecNumber>
    </recommendedName>
</protein>
<dbReference type="Gene3D" id="3.30.565.10">
    <property type="entry name" value="Histidine kinase-like ATPase, C-terminal domain"/>
    <property type="match status" value="1"/>
</dbReference>
<keyword evidence="7" id="KW-0812">Transmembrane</keyword>
<dbReference type="InterPro" id="IPR003661">
    <property type="entry name" value="HisK_dim/P_dom"/>
</dbReference>
<proteinExistence type="predicted"/>
<dbReference type="CDD" id="cd06225">
    <property type="entry name" value="HAMP"/>
    <property type="match status" value="1"/>
</dbReference>
<evidence type="ECO:0000256" key="4">
    <source>
        <dbReference type="ARBA" id="ARBA00022777"/>
    </source>
</evidence>
<dbReference type="InterPro" id="IPR036097">
    <property type="entry name" value="HisK_dim/P_sf"/>
</dbReference>
<evidence type="ECO:0000256" key="6">
    <source>
        <dbReference type="SAM" id="Coils"/>
    </source>
</evidence>
<dbReference type="Gene3D" id="6.10.340.10">
    <property type="match status" value="1"/>
</dbReference>
<dbReference type="InterPro" id="IPR036890">
    <property type="entry name" value="HATPase_C_sf"/>
</dbReference>
<dbReference type="SUPFAM" id="SSF47384">
    <property type="entry name" value="Homodimeric domain of signal transducing histidine kinase"/>
    <property type="match status" value="1"/>
</dbReference>
<dbReference type="PROSITE" id="PS50109">
    <property type="entry name" value="HIS_KIN"/>
    <property type="match status" value="1"/>
</dbReference>
<comment type="catalytic activity">
    <reaction evidence="1">
        <text>ATP + protein L-histidine = ADP + protein N-phospho-L-histidine.</text>
        <dbReference type="EC" id="2.7.13.3"/>
    </reaction>
</comment>
<dbReference type="EMBL" id="JBHFNS010000064">
    <property type="protein sequence ID" value="MFB2936887.1"/>
    <property type="molecule type" value="Genomic_DNA"/>
</dbReference>
<keyword evidence="7" id="KW-0472">Membrane</keyword>
<keyword evidence="10" id="KW-1185">Reference proteome</keyword>
<keyword evidence="7" id="KW-1133">Transmembrane helix</keyword>
<keyword evidence="9" id="KW-0067">ATP-binding</keyword>
<feature type="transmembrane region" description="Helical" evidence="7">
    <location>
        <begin position="53"/>
        <end position="76"/>
    </location>
</feature>
<dbReference type="Gene3D" id="1.10.287.130">
    <property type="match status" value="1"/>
</dbReference>
<dbReference type="GO" id="GO:0005524">
    <property type="term" value="F:ATP binding"/>
    <property type="evidence" value="ECO:0007669"/>
    <property type="project" value="UniProtKB-KW"/>
</dbReference>
<dbReference type="Pfam" id="PF02518">
    <property type="entry name" value="HATPase_c"/>
    <property type="match status" value="1"/>
</dbReference>
<comment type="caution">
    <text evidence="9">The sequence shown here is derived from an EMBL/GenBank/DDBJ whole genome shotgun (WGS) entry which is preliminary data.</text>
</comment>
<feature type="coiled-coil region" evidence="6">
    <location>
        <begin position="321"/>
        <end position="366"/>
    </location>
</feature>
<keyword evidence="3" id="KW-0597">Phosphoprotein</keyword>
<reference evidence="9 10" key="1">
    <citation type="submission" date="2024-09" db="EMBL/GenBank/DDBJ databases">
        <title>Floridaenema gen nov. (Aerosakkonemataceae, Aerosakkonematales ord. nov., Cyanobacteria) from benthic tropical and subtropical fresh waters, with the description of four new species.</title>
        <authorList>
            <person name="Moretto J.A."/>
            <person name="Berthold D.E."/>
            <person name="Lefler F.W."/>
            <person name="Huang I.-S."/>
            <person name="Laughinghouse H. IV."/>
        </authorList>
    </citation>
    <scope>NUCLEOTIDE SEQUENCE [LARGE SCALE GENOMIC DNA]</scope>
    <source>
        <strain evidence="9 10">BLCC-F154</strain>
    </source>
</reference>